<gene>
    <name evidence="1" type="ORF">CRU78_12450</name>
</gene>
<dbReference type="Proteomes" id="UP000342300">
    <property type="component" value="Unassembled WGS sequence"/>
</dbReference>
<evidence type="ECO:0000313" key="2">
    <source>
        <dbReference type="Proteomes" id="UP000342300"/>
    </source>
</evidence>
<accession>A0A6A7RUM0</accession>
<dbReference type="AlphaFoldDB" id="A0A6A7RUM0"/>
<dbReference type="InterPro" id="IPR014858">
    <property type="entry name" value="BrxB"/>
</dbReference>
<reference evidence="1 2" key="1">
    <citation type="submission" date="2017-09" db="EMBL/GenBank/DDBJ databases">
        <title>Metagenomic Analysis Reveals Denitrifying Candidatus Accumulibacter and Flanking Population as a Source of N2O.</title>
        <authorList>
            <person name="Gao H."/>
            <person name="Mao Y."/>
            <person name="Zhao X."/>
            <person name="Liu W.-T."/>
            <person name="Zhang T."/>
            <person name="Wells G."/>
        </authorList>
    </citation>
    <scope>NUCLEOTIDE SEQUENCE [LARGE SCALE GENOMIC DNA]</scope>
    <source>
        <strain evidence="1">CANDO_2_IC</strain>
    </source>
</reference>
<dbReference type="EMBL" id="PDHS01000293">
    <property type="protein sequence ID" value="MQM31277.1"/>
    <property type="molecule type" value="Genomic_DNA"/>
</dbReference>
<organism evidence="1 2">
    <name type="scientific">Candidatus Accumulibacter phosphatis</name>
    <dbReference type="NCBI Taxonomy" id="327160"/>
    <lineage>
        <taxon>Bacteria</taxon>
        <taxon>Pseudomonadati</taxon>
        <taxon>Pseudomonadota</taxon>
        <taxon>Betaproteobacteria</taxon>
        <taxon>Candidatus Accumulibacter</taxon>
    </lineage>
</organism>
<sequence length="192" mass="22060">MSQKLDERLNQILPRLTSPDVLANKGSGGEIGFWIFDYPPEDEMAVRAFLQDSVLPALARQQPTIRVTAINLFELVIELLEERKLLDKVIEMQRTQGDARTLASLRGVLKEDKLARRLVARHDIAALDLLILWNVGAAYPMLRTHTLLSALHAHMQDKPLLMFYPGKYDGYSLRLFSRLQDDHYYRAFRLVS</sequence>
<evidence type="ECO:0000313" key="1">
    <source>
        <dbReference type="EMBL" id="MQM31277.1"/>
    </source>
</evidence>
<protein>
    <submittedName>
        <fullName evidence="1">Cytoplasmic protein</fullName>
    </submittedName>
</protein>
<name>A0A6A7RUM0_9PROT</name>
<dbReference type="Pfam" id="PF08747">
    <property type="entry name" value="BrxB"/>
    <property type="match status" value="1"/>
</dbReference>
<proteinExistence type="predicted"/>
<comment type="caution">
    <text evidence="1">The sequence shown here is derived from an EMBL/GenBank/DDBJ whole genome shotgun (WGS) entry which is preliminary data.</text>
</comment>